<comment type="miscellaneous">
    <text evidence="2">This enzyme catalyzes only one turnover and therefore is not strictly catalytic. According to one definition, an enzyme is a biocatalyst that acts repeatedly and over many reaction cycles.</text>
</comment>
<dbReference type="InterPro" id="IPR023546">
    <property type="entry name" value="MGMT"/>
</dbReference>
<keyword evidence="2 5" id="KW-0489">Methyltransferase</keyword>
<reference evidence="5 6" key="1">
    <citation type="journal article" date="2013" name="Int. J. Syst. Evol. Microbiol.">
        <title>Sphingomonas kyungheensis sp. nov., a bacterium with ginsenoside-converting activity isolated from soil of a ginseng field.</title>
        <authorList>
            <person name="Son H.M."/>
            <person name="Yang J.E."/>
            <person name="Park Y."/>
            <person name="Han C.K."/>
            <person name="Kim S.G."/>
            <person name="Kook M."/>
            <person name="Yi T.H."/>
        </authorList>
    </citation>
    <scope>NUCLEOTIDE SEQUENCE [LARGE SCALE GENOMIC DNA]</scope>
    <source>
        <strain evidence="5 6">LMG 26582</strain>
    </source>
</reference>
<keyword evidence="1 2" id="KW-0227">DNA damage</keyword>
<dbReference type="PANTHER" id="PTHR10815:SF5">
    <property type="entry name" value="METHYLATED-DNA--PROTEIN-CYSTEINE METHYLTRANSFERASE"/>
    <property type="match status" value="1"/>
</dbReference>
<evidence type="ECO:0000313" key="5">
    <source>
        <dbReference type="EMBL" id="MEI5686046.1"/>
    </source>
</evidence>
<dbReference type="NCBIfam" id="TIGR00589">
    <property type="entry name" value="ogt"/>
    <property type="match status" value="1"/>
</dbReference>
<comment type="catalytic activity">
    <reaction evidence="2">
        <text>a 6-O-methyl-2'-deoxyguanosine in DNA + L-cysteinyl-[protein] = S-methyl-L-cysteinyl-[protein] + a 2'-deoxyguanosine in DNA</text>
        <dbReference type="Rhea" id="RHEA:24000"/>
        <dbReference type="Rhea" id="RHEA-COMP:10131"/>
        <dbReference type="Rhea" id="RHEA-COMP:10132"/>
        <dbReference type="Rhea" id="RHEA-COMP:11367"/>
        <dbReference type="Rhea" id="RHEA-COMP:11368"/>
        <dbReference type="ChEBI" id="CHEBI:29950"/>
        <dbReference type="ChEBI" id="CHEBI:82612"/>
        <dbReference type="ChEBI" id="CHEBI:85445"/>
        <dbReference type="ChEBI" id="CHEBI:85448"/>
        <dbReference type="EC" id="2.1.1.63"/>
    </reaction>
</comment>
<dbReference type="SUPFAM" id="SSF53155">
    <property type="entry name" value="Methylated DNA-protein cysteine methyltransferase domain"/>
    <property type="match status" value="1"/>
</dbReference>
<name>A0ABU8GYW5_9SPHN</name>
<organism evidence="5 6">
    <name type="scientific">Sphingomonas kyungheensis</name>
    <dbReference type="NCBI Taxonomy" id="1069987"/>
    <lineage>
        <taxon>Bacteria</taxon>
        <taxon>Pseudomonadati</taxon>
        <taxon>Pseudomonadota</taxon>
        <taxon>Alphaproteobacteria</taxon>
        <taxon>Sphingomonadales</taxon>
        <taxon>Sphingomonadaceae</taxon>
        <taxon>Sphingomonas</taxon>
    </lineage>
</organism>
<comment type="similarity">
    <text evidence="2">Belongs to the MGMT family.</text>
</comment>
<evidence type="ECO:0000259" key="4">
    <source>
        <dbReference type="Pfam" id="PF02870"/>
    </source>
</evidence>
<dbReference type="InterPro" id="IPR036388">
    <property type="entry name" value="WH-like_DNA-bd_sf"/>
</dbReference>
<dbReference type="GO" id="GO:0003908">
    <property type="term" value="F:methylated-DNA-[protein]-cysteine S-methyltransferase activity"/>
    <property type="evidence" value="ECO:0007669"/>
    <property type="project" value="UniProtKB-EC"/>
</dbReference>
<proteinExistence type="inferred from homology"/>
<dbReference type="HAMAP" id="MF_00772">
    <property type="entry name" value="OGT"/>
    <property type="match status" value="1"/>
</dbReference>
<sequence>MPLATASLESPVGTLTLVASDVGLVAVLWPDDDPRRVALEPATAAEDHPILVATAGQLRSYFDGGRRTFDLPLDWRGTAFQREVWAALLTIPYGETRSYGALARAIGRPAASRAVGAANGRNPLSIIAPCHRVVGSTGQLTGFAGGLKAKATLLALERRAGELPL</sequence>
<evidence type="ECO:0000259" key="3">
    <source>
        <dbReference type="Pfam" id="PF01035"/>
    </source>
</evidence>
<feature type="active site" description="Nucleophile; methyl group acceptor" evidence="2">
    <location>
        <position position="130"/>
    </location>
</feature>
<dbReference type="CDD" id="cd06445">
    <property type="entry name" value="ATase"/>
    <property type="match status" value="1"/>
</dbReference>
<dbReference type="InterPro" id="IPR036631">
    <property type="entry name" value="MGMT_N_sf"/>
</dbReference>
<dbReference type="InterPro" id="IPR008332">
    <property type="entry name" value="MethylG_MeTrfase_N"/>
</dbReference>
<dbReference type="InterPro" id="IPR014048">
    <property type="entry name" value="MethylDNA_cys_MeTrfase_DNA-bd"/>
</dbReference>
<feature type="domain" description="Methylated-DNA-[protein]-cysteine S-methyltransferase DNA binding" evidence="3">
    <location>
        <begin position="79"/>
        <end position="158"/>
    </location>
</feature>
<comment type="function">
    <text evidence="2">Involved in the cellular defense against the biological effects of O6-methylguanine (O6-MeG) and O4-methylthymine (O4-MeT) in DNA. Repairs the methylated nucleobase in DNA by stoichiometrically transferring the methyl group to a cysteine residue in the enzyme. This is a suicide reaction: the enzyme is irreversibly inactivated.</text>
</comment>
<gene>
    <name evidence="5" type="ORF">V8201_03015</name>
</gene>
<dbReference type="EC" id="2.1.1.63" evidence="2"/>
<evidence type="ECO:0000256" key="2">
    <source>
        <dbReference type="HAMAP-Rule" id="MF_00772"/>
    </source>
</evidence>
<dbReference type="Pfam" id="PF02870">
    <property type="entry name" value="Methyltransf_1N"/>
    <property type="match status" value="1"/>
</dbReference>
<accession>A0ABU8GYW5</accession>
<keyword evidence="6" id="KW-1185">Reference proteome</keyword>
<evidence type="ECO:0000256" key="1">
    <source>
        <dbReference type="ARBA" id="ARBA00022763"/>
    </source>
</evidence>
<keyword evidence="2" id="KW-0963">Cytoplasm</keyword>
<dbReference type="Proteomes" id="UP001367771">
    <property type="component" value="Unassembled WGS sequence"/>
</dbReference>
<keyword evidence="2" id="KW-0234">DNA repair</keyword>
<dbReference type="EMBL" id="JBBBDM010000001">
    <property type="protein sequence ID" value="MEI5686046.1"/>
    <property type="molecule type" value="Genomic_DNA"/>
</dbReference>
<dbReference type="PANTHER" id="PTHR10815">
    <property type="entry name" value="METHYLATED-DNA--PROTEIN-CYSTEINE METHYLTRANSFERASE"/>
    <property type="match status" value="1"/>
</dbReference>
<protein>
    <recommendedName>
        <fullName evidence="2">Methylated-DNA--protein-cysteine methyltransferase</fullName>
        <ecNumber evidence="2">2.1.1.63</ecNumber>
    </recommendedName>
    <alternativeName>
        <fullName evidence="2">6-O-methylguanine-DNA methyltransferase</fullName>
        <shortName evidence="2">MGMT</shortName>
    </alternativeName>
    <alternativeName>
        <fullName evidence="2">O-6-methylguanine-DNA-alkyltransferase</fullName>
    </alternativeName>
</protein>
<dbReference type="GO" id="GO:0032259">
    <property type="term" value="P:methylation"/>
    <property type="evidence" value="ECO:0007669"/>
    <property type="project" value="UniProtKB-KW"/>
</dbReference>
<dbReference type="RefSeq" id="WP_336544441.1">
    <property type="nucleotide sequence ID" value="NZ_JBBBDM010000001.1"/>
</dbReference>
<comment type="catalytic activity">
    <reaction evidence="2">
        <text>a 4-O-methyl-thymidine in DNA + L-cysteinyl-[protein] = a thymidine in DNA + S-methyl-L-cysteinyl-[protein]</text>
        <dbReference type="Rhea" id="RHEA:53428"/>
        <dbReference type="Rhea" id="RHEA-COMP:10131"/>
        <dbReference type="Rhea" id="RHEA-COMP:10132"/>
        <dbReference type="Rhea" id="RHEA-COMP:13555"/>
        <dbReference type="Rhea" id="RHEA-COMP:13556"/>
        <dbReference type="ChEBI" id="CHEBI:29950"/>
        <dbReference type="ChEBI" id="CHEBI:82612"/>
        <dbReference type="ChEBI" id="CHEBI:137386"/>
        <dbReference type="ChEBI" id="CHEBI:137387"/>
        <dbReference type="EC" id="2.1.1.63"/>
    </reaction>
</comment>
<dbReference type="SUPFAM" id="SSF46767">
    <property type="entry name" value="Methylated DNA-protein cysteine methyltransferase, C-terminal domain"/>
    <property type="match status" value="1"/>
</dbReference>
<comment type="caution">
    <text evidence="5">The sequence shown here is derived from an EMBL/GenBank/DDBJ whole genome shotgun (WGS) entry which is preliminary data.</text>
</comment>
<comment type="subcellular location">
    <subcellularLocation>
        <location evidence="2">Cytoplasm</location>
    </subcellularLocation>
</comment>
<keyword evidence="2 5" id="KW-0808">Transferase</keyword>
<dbReference type="InterPro" id="IPR036217">
    <property type="entry name" value="MethylDNA_cys_MeTrfase_DNAb"/>
</dbReference>
<feature type="domain" description="Methylguanine DNA methyltransferase ribonuclease-like" evidence="4">
    <location>
        <begin position="7"/>
        <end position="74"/>
    </location>
</feature>
<dbReference type="Gene3D" id="3.30.160.70">
    <property type="entry name" value="Methylated DNA-protein cysteine methyltransferase domain"/>
    <property type="match status" value="1"/>
</dbReference>
<evidence type="ECO:0000313" key="6">
    <source>
        <dbReference type="Proteomes" id="UP001367771"/>
    </source>
</evidence>
<dbReference type="Gene3D" id="1.10.10.10">
    <property type="entry name" value="Winged helix-like DNA-binding domain superfamily/Winged helix DNA-binding domain"/>
    <property type="match status" value="1"/>
</dbReference>
<dbReference type="Pfam" id="PF01035">
    <property type="entry name" value="DNA_binding_1"/>
    <property type="match status" value="1"/>
</dbReference>